<dbReference type="InterPro" id="IPR019758">
    <property type="entry name" value="Pept_S26A_signal_pept_1_CS"/>
</dbReference>
<protein>
    <recommendedName>
        <fullName evidence="4 6">Signal peptidase I</fullName>
        <ecNumber evidence="4 6">3.4.21.89</ecNumber>
    </recommendedName>
</protein>
<gene>
    <name evidence="9" type="primary">lepB</name>
    <name evidence="9" type="ORF">ACEZDJ_35595</name>
</gene>
<keyword evidence="6" id="KW-0645">Protease</keyword>
<feature type="compositionally biased region" description="Basic residues" evidence="7">
    <location>
        <begin position="30"/>
        <end position="41"/>
    </location>
</feature>
<evidence type="ECO:0000256" key="1">
    <source>
        <dbReference type="ARBA" id="ARBA00000677"/>
    </source>
</evidence>
<organism evidence="9 10">
    <name type="scientific">Streptacidiphilus cavernicola</name>
    <dbReference type="NCBI Taxonomy" id="3342716"/>
    <lineage>
        <taxon>Bacteria</taxon>
        <taxon>Bacillati</taxon>
        <taxon>Actinomycetota</taxon>
        <taxon>Actinomycetes</taxon>
        <taxon>Kitasatosporales</taxon>
        <taxon>Streptomycetaceae</taxon>
        <taxon>Streptacidiphilus</taxon>
    </lineage>
</organism>
<dbReference type="GO" id="GO:0009003">
    <property type="term" value="F:signal peptidase activity"/>
    <property type="evidence" value="ECO:0007669"/>
    <property type="project" value="UniProtKB-EC"/>
</dbReference>
<feature type="transmembrane region" description="Helical" evidence="6">
    <location>
        <begin position="47"/>
        <end position="69"/>
    </location>
</feature>
<dbReference type="PANTHER" id="PTHR43390">
    <property type="entry name" value="SIGNAL PEPTIDASE I"/>
    <property type="match status" value="1"/>
</dbReference>
<evidence type="ECO:0000256" key="4">
    <source>
        <dbReference type="ARBA" id="ARBA00013208"/>
    </source>
</evidence>
<comment type="similarity">
    <text evidence="3 6">Belongs to the peptidase S26 family.</text>
</comment>
<evidence type="ECO:0000256" key="2">
    <source>
        <dbReference type="ARBA" id="ARBA00004401"/>
    </source>
</evidence>
<dbReference type="Proteomes" id="UP001592528">
    <property type="component" value="Unassembled WGS sequence"/>
</dbReference>
<dbReference type="SUPFAM" id="SSF51306">
    <property type="entry name" value="LexA/Signal peptidase"/>
    <property type="match status" value="1"/>
</dbReference>
<dbReference type="CDD" id="cd06530">
    <property type="entry name" value="S26_SPase_I"/>
    <property type="match status" value="1"/>
</dbReference>
<accession>A0ABV6UYT7</accession>
<comment type="catalytic activity">
    <reaction evidence="1 6">
        <text>Cleavage of hydrophobic, N-terminal signal or leader sequences from secreted and periplasmic proteins.</text>
        <dbReference type="EC" id="3.4.21.89"/>
    </reaction>
</comment>
<reference evidence="9 10" key="1">
    <citation type="submission" date="2024-09" db="EMBL/GenBank/DDBJ databases">
        <authorList>
            <person name="Lee S.D."/>
        </authorList>
    </citation>
    <scope>NUCLEOTIDE SEQUENCE [LARGE SCALE GENOMIC DNA]</scope>
    <source>
        <strain evidence="9 10">N1-5</strain>
    </source>
</reference>
<evidence type="ECO:0000259" key="8">
    <source>
        <dbReference type="Pfam" id="PF10502"/>
    </source>
</evidence>
<keyword evidence="6" id="KW-0472">Membrane</keyword>
<evidence type="ECO:0000256" key="5">
    <source>
        <dbReference type="ARBA" id="ARBA00022801"/>
    </source>
</evidence>
<evidence type="ECO:0000256" key="3">
    <source>
        <dbReference type="ARBA" id="ARBA00009370"/>
    </source>
</evidence>
<dbReference type="InterPro" id="IPR036286">
    <property type="entry name" value="LexA/Signal_pep-like_sf"/>
</dbReference>
<sequence length="311" mass="33503">MGSRGKNKAPRVETAPAGAAGGNRAERGRAERRRAAKRAKRRRKRSLLREIPLIIVVALVITLALQTFFVQVFSIPSGSMQTTIGIGDRVVVNKLSPWFGAKPQRGEVVVFKDPDNWLKDDPVPKSGPVLTAVKNVFTFVGLLPSDRDLIKRVIGVPGDTVACCDTKGRVTVNGTALDEPYVFAGEVPSRIAFKVTVPAGKLWVMGDHRDISADSRYHLSDPDGGFVPESDVVGRAVAVIWPISHWRSLPVQSFPVASPTAAAPASDQSLRQVSSAAASGPLPGELPLVMGLAATVPRFPGRRRSRTRPER</sequence>
<dbReference type="Gene3D" id="2.10.109.10">
    <property type="entry name" value="Umud Fragment, subunit A"/>
    <property type="match status" value="1"/>
</dbReference>
<dbReference type="EMBL" id="JBHEZZ010000031">
    <property type="protein sequence ID" value="MFC1406630.1"/>
    <property type="molecule type" value="Genomic_DNA"/>
</dbReference>
<keyword evidence="6" id="KW-1133">Transmembrane helix</keyword>
<dbReference type="PANTHER" id="PTHR43390:SF1">
    <property type="entry name" value="CHLOROPLAST PROCESSING PEPTIDASE"/>
    <property type="match status" value="1"/>
</dbReference>
<dbReference type="RefSeq" id="WP_051726422.1">
    <property type="nucleotide sequence ID" value="NZ_JBHEZZ010000031.1"/>
</dbReference>
<dbReference type="NCBIfam" id="TIGR02227">
    <property type="entry name" value="sigpep_I_bact"/>
    <property type="match status" value="1"/>
</dbReference>
<keyword evidence="10" id="KW-1185">Reference proteome</keyword>
<dbReference type="Pfam" id="PF10502">
    <property type="entry name" value="Peptidase_S26"/>
    <property type="match status" value="1"/>
</dbReference>
<dbReference type="InterPro" id="IPR019533">
    <property type="entry name" value="Peptidase_S26"/>
</dbReference>
<keyword evidence="6" id="KW-0812">Transmembrane</keyword>
<feature type="domain" description="Peptidase S26" evidence="8">
    <location>
        <begin position="50"/>
        <end position="241"/>
    </location>
</feature>
<evidence type="ECO:0000313" key="9">
    <source>
        <dbReference type="EMBL" id="MFC1406630.1"/>
    </source>
</evidence>
<feature type="region of interest" description="Disordered" evidence="7">
    <location>
        <begin position="1"/>
        <end position="41"/>
    </location>
</feature>
<name>A0ABV6UYT7_9ACTN</name>
<evidence type="ECO:0000256" key="7">
    <source>
        <dbReference type="SAM" id="MobiDB-lite"/>
    </source>
</evidence>
<evidence type="ECO:0000313" key="10">
    <source>
        <dbReference type="Proteomes" id="UP001592528"/>
    </source>
</evidence>
<dbReference type="PRINTS" id="PR00727">
    <property type="entry name" value="LEADERPTASE"/>
</dbReference>
<keyword evidence="5 6" id="KW-0378">Hydrolase</keyword>
<dbReference type="InterPro" id="IPR000223">
    <property type="entry name" value="Pept_S26A_signal_pept_1"/>
</dbReference>
<comment type="subcellular location">
    <subcellularLocation>
        <location evidence="2">Cell membrane</location>
        <topology evidence="2">Single-pass type II membrane protein</topology>
    </subcellularLocation>
    <subcellularLocation>
        <location evidence="6">Membrane</location>
        <topology evidence="6">Single-pass type II membrane protein</topology>
    </subcellularLocation>
</comment>
<evidence type="ECO:0000256" key="6">
    <source>
        <dbReference type="RuleBase" id="RU362042"/>
    </source>
</evidence>
<dbReference type="PROSITE" id="PS00761">
    <property type="entry name" value="SPASE_I_3"/>
    <property type="match status" value="1"/>
</dbReference>
<proteinExistence type="inferred from homology"/>
<dbReference type="EC" id="3.4.21.89" evidence="4 6"/>
<comment type="caution">
    <text evidence="9">The sequence shown here is derived from an EMBL/GenBank/DDBJ whole genome shotgun (WGS) entry which is preliminary data.</text>
</comment>